<evidence type="ECO:0000313" key="4">
    <source>
        <dbReference type="EMBL" id="OQP57219.1"/>
    </source>
</evidence>
<proteinExistence type="predicted"/>
<protein>
    <recommendedName>
        <fullName evidence="6">Iron dicitrate transport regulator FecR</fullName>
    </recommendedName>
</protein>
<evidence type="ECO:0000256" key="1">
    <source>
        <dbReference type="SAM" id="Phobius"/>
    </source>
</evidence>
<feature type="domain" description="Protein FecR C-terminal" evidence="3">
    <location>
        <begin position="326"/>
        <end position="389"/>
    </location>
</feature>
<evidence type="ECO:0000259" key="3">
    <source>
        <dbReference type="Pfam" id="PF16344"/>
    </source>
</evidence>
<accession>A0A1V9FFT2</accession>
<dbReference type="Gene3D" id="2.60.120.1440">
    <property type="match status" value="1"/>
</dbReference>
<dbReference type="PANTHER" id="PTHR30273">
    <property type="entry name" value="PERIPLASMIC SIGNAL SENSOR AND SIGMA FACTOR ACTIVATOR FECR-RELATED"/>
    <property type="match status" value="1"/>
</dbReference>
<comment type="caution">
    <text evidence="4">The sequence shown here is derived from an EMBL/GenBank/DDBJ whole genome shotgun (WGS) entry which is preliminary data.</text>
</comment>
<evidence type="ECO:0000313" key="5">
    <source>
        <dbReference type="Proteomes" id="UP000192796"/>
    </source>
</evidence>
<dbReference type="GO" id="GO:0016989">
    <property type="term" value="F:sigma factor antagonist activity"/>
    <property type="evidence" value="ECO:0007669"/>
    <property type="project" value="TreeGrafter"/>
</dbReference>
<dbReference type="RefSeq" id="WP_081156182.1">
    <property type="nucleotide sequence ID" value="NZ_LVYD01000124.1"/>
</dbReference>
<sequence length="395" mass="43882">MSVDRLTILWEKYLADNMSAEERTEFKILGADPACQKKLEELMLSVFENEPFAATNDLEKDRELIFQEIMMKAGNEQAPVKKLKPAYRILRWSPAAAAVLLLMVVSWFWISRRENTRSVVAVTAPADIAPGKDGAILTLANGSQVLLDSIKSGVVALQGGATAKIVNGSLVYESTGAGWVYNTVSTPRGRHFHLTLPDGSEVWLNSISSVRYPTSFTGAKRAISITGEAYFEVAHNAKMPFIVNVDDKASVEVLGTHFNVNAYENEAGIKTTLLEGRVKVVKRETGKEESGILKPGEQAVLASHSPLIIDHSPNLEQVMAWKNGLFNFEDLSLKEAMKQLERWYDIDVVYEGAIPEIYFTGKMNRDIPLSGVLKLLEDAKVHFRMEGNRRLVVIQ</sequence>
<evidence type="ECO:0008006" key="6">
    <source>
        <dbReference type="Google" id="ProtNLM"/>
    </source>
</evidence>
<organism evidence="4 5">
    <name type="scientific">Niastella vici</name>
    <dbReference type="NCBI Taxonomy" id="1703345"/>
    <lineage>
        <taxon>Bacteria</taxon>
        <taxon>Pseudomonadati</taxon>
        <taxon>Bacteroidota</taxon>
        <taxon>Chitinophagia</taxon>
        <taxon>Chitinophagales</taxon>
        <taxon>Chitinophagaceae</taxon>
        <taxon>Niastella</taxon>
    </lineage>
</organism>
<gene>
    <name evidence="4" type="ORF">A3860_11710</name>
</gene>
<reference evidence="4 5" key="1">
    <citation type="submission" date="2016-03" db="EMBL/GenBank/DDBJ databases">
        <title>Niastella vici sp. nov., isolated from farmland soil.</title>
        <authorList>
            <person name="Chen L."/>
            <person name="Wang D."/>
            <person name="Yang S."/>
            <person name="Wang G."/>
        </authorList>
    </citation>
    <scope>NUCLEOTIDE SEQUENCE [LARGE SCALE GENOMIC DNA]</scope>
    <source>
        <strain evidence="4 5">DJ57</strain>
    </source>
</reference>
<dbReference type="Proteomes" id="UP000192796">
    <property type="component" value="Unassembled WGS sequence"/>
</dbReference>
<dbReference type="Gene3D" id="3.55.50.30">
    <property type="match status" value="1"/>
</dbReference>
<dbReference type="InterPro" id="IPR012373">
    <property type="entry name" value="Ferrdict_sens_TM"/>
</dbReference>
<dbReference type="EMBL" id="LVYD01000124">
    <property type="protein sequence ID" value="OQP57219.1"/>
    <property type="molecule type" value="Genomic_DNA"/>
</dbReference>
<feature type="transmembrane region" description="Helical" evidence="1">
    <location>
        <begin position="89"/>
        <end position="110"/>
    </location>
</feature>
<evidence type="ECO:0000259" key="2">
    <source>
        <dbReference type="Pfam" id="PF04773"/>
    </source>
</evidence>
<keyword evidence="1" id="KW-1133">Transmembrane helix</keyword>
<dbReference type="PANTHER" id="PTHR30273:SF2">
    <property type="entry name" value="PROTEIN FECR"/>
    <property type="match status" value="1"/>
</dbReference>
<dbReference type="InterPro" id="IPR032508">
    <property type="entry name" value="FecR_C"/>
</dbReference>
<keyword evidence="5" id="KW-1185">Reference proteome</keyword>
<keyword evidence="1" id="KW-0472">Membrane</keyword>
<dbReference type="AlphaFoldDB" id="A0A1V9FFT2"/>
<dbReference type="STRING" id="1703345.A3860_11710"/>
<dbReference type="InterPro" id="IPR006860">
    <property type="entry name" value="FecR"/>
</dbReference>
<dbReference type="Pfam" id="PF04773">
    <property type="entry name" value="FecR"/>
    <property type="match status" value="1"/>
</dbReference>
<name>A0A1V9FFT2_9BACT</name>
<dbReference type="OrthoDB" id="646755at2"/>
<feature type="domain" description="FecR protein" evidence="2">
    <location>
        <begin position="183"/>
        <end position="279"/>
    </location>
</feature>
<keyword evidence="1" id="KW-0812">Transmembrane</keyword>
<dbReference type="FunFam" id="2.60.120.1440:FF:000001">
    <property type="entry name" value="Putative anti-sigma factor"/>
    <property type="match status" value="1"/>
</dbReference>
<dbReference type="Pfam" id="PF16344">
    <property type="entry name" value="FecR_C"/>
    <property type="match status" value="1"/>
</dbReference>